<evidence type="ECO:0000313" key="5">
    <source>
        <dbReference type="Proteomes" id="UP001249851"/>
    </source>
</evidence>
<feature type="region of interest" description="Disordered" evidence="2">
    <location>
        <begin position="1"/>
        <end position="22"/>
    </location>
</feature>
<evidence type="ECO:0000259" key="3">
    <source>
        <dbReference type="PROSITE" id="PS50011"/>
    </source>
</evidence>
<dbReference type="PROSITE" id="PS00107">
    <property type="entry name" value="PROTEIN_KINASE_ATP"/>
    <property type="match status" value="1"/>
</dbReference>
<keyword evidence="5" id="KW-1185">Reference proteome</keyword>
<feature type="region of interest" description="Disordered" evidence="2">
    <location>
        <begin position="601"/>
        <end position="685"/>
    </location>
</feature>
<dbReference type="InterPro" id="IPR017441">
    <property type="entry name" value="Protein_kinase_ATP_BS"/>
</dbReference>
<dbReference type="Pfam" id="PF07714">
    <property type="entry name" value="PK_Tyr_Ser-Thr"/>
    <property type="match status" value="1"/>
</dbReference>
<feature type="compositionally biased region" description="Low complexity" evidence="2">
    <location>
        <begin position="672"/>
        <end position="685"/>
    </location>
</feature>
<evidence type="ECO:0000256" key="2">
    <source>
        <dbReference type="SAM" id="MobiDB-lite"/>
    </source>
</evidence>
<dbReference type="InterPro" id="IPR051681">
    <property type="entry name" value="Ser/Thr_Kinases-Pseudokinases"/>
</dbReference>
<dbReference type="InterPro" id="IPR001245">
    <property type="entry name" value="Ser-Thr/Tyr_kinase_cat_dom"/>
</dbReference>
<reference evidence="4" key="1">
    <citation type="journal article" date="2023" name="G3 (Bethesda)">
        <title>Whole genome assembly and annotation of the endangered Caribbean coral Acropora cervicornis.</title>
        <authorList>
            <person name="Selwyn J.D."/>
            <person name="Vollmer S.V."/>
        </authorList>
    </citation>
    <scope>NUCLEOTIDE SEQUENCE</scope>
    <source>
        <strain evidence="4">K2</strain>
    </source>
</reference>
<dbReference type="InterPro" id="IPR011009">
    <property type="entry name" value="Kinase-like_dom_sf"/>
</dbReference>
<accession>A0AAD9UVR7</accession>
<keyword evidence="1" id="KW-0547">Nucleotide-binding</keyword>
<proteinExistence type="predicted"/>
<evidence type="ECO:0000313" key="4">
    <source>
        <dbReference type="EMBL" id="KAK2551390.1"/>
    </source>
</evidence>
<keyword evidence="4" id="KW-0808">Transferase</keyword>
<feature type="domain" description="Protein kinase" evidence="3">
    <location>
        <begin position="66"/>
        <end position="337"/>
    </location>
</feature>
<dbReference type="GO" id="GO:0005524">
    <property type="term" value="F:ATP binding"/>
    <property type="evidence" value="ECO:0007669"/>
    <property type="project" value="UniProtKB-UniRule"/>
</dbReference>
<sequence length="685" mass="76790">MRKKKGGWRKDKEDTKKRVKGSDEMEDRVGSEIVLWRKVYAGFVVRTLGRSLVSDGLPLFDWIQLQDKEVAIGRGSFGLVFVAKANGEKVLVKKLLSEEEQEQRLFLKEANILHGITSKHVVKFKAACTNPCAKMLEYLFFGFAQFGGSDKVRSLDKFLHYVHINEALNKFALLPTLEDRQELEHVFQARPIICNLADFGESRSAINQTSNVCHMVTSNIVRGTPAYRAPELFCQNGSKLSLEDLKAVDVWALEMLLFVIINPDLNYSSQFGLETIQTGNCLSVLENLISKNEKPAHSDHYCRQHAVNCLRLRKLYDHCTLFHPKDRPDAKYIADFLRNLTLTDSQGSSVENANCSNVPDDGTNSCAFMSVHFGNLLMCQNERPVSTFEDIAQLAETVIINSPLRFNPIREQSQHYDVWEGYNFSRESKVVEEEYEFSEEILSNHGVYSACAREELTAAVYQLTTETQMRLAFYSCRGYIFTIGWAFGNLFLMDTHAISLELGGNGKGLVKVFLQEHRQLAAESLCAWVWKPLSLSGVKSCAQQSLTEMTKSSNKSIKSANTEIFLSKQFTSITLSVSFEEKSEKPKKKVLDAISIDSSEDENQQYAGSLRESDANSTNKEASADAFLDKSQDGDDDSDCQSYASISSRSDVHSTGAASIDNSKDDDDADDQSYASISSSSDELK</sequence>
<dbReference type="Gene3D" id="1.10.510.10">
    <property type="entry name" value="Transferase(Phosphotransferase) domain 1"/>
    <property type="match status" value="1"/>
</dbReference>
<keyword evidence="1" id="KW-0067">ATP-binding</keyword>
<dbReference type="InterPro" id="IPR000719">
    <property type="entry name" value="Prot_kinase_dom"/>
</dbReference>
<dbReference type="PROSITE" id="PS50011">
    <property type="entry name" value="PROTEIN_KINASE_DOM"/>
    <property type="match status" value="1"/>
</dbReference>
<name>A0AAD9UVR7_ACRCE</name>
<protein>
    <submittedName>
        <fullName evidence="4">L-type lectin-domain containing receptor kinase S.5</fullName>
    </submittedName>
</protein>
<reference evidence="4" key="2">
    <citation type="journal article" date="2023" name="Science">
        <title>Genomic signatures of disease resistance in endangered staghorn corals.</title>
        <authorList>
            <person name="Vollmer S.V."/>
            <person name="Selwyn J.D."/>
            <person name="Despard B.A."/>
            <person name="Roesel C.L."/>
        </authorList>
    </citation>
    <scope>NUCLEOTIDE SEQUENCE</scope>
    <source>
        <strain evidence="4">K2</strain>
    </source>
</reference>
<feature type="compositionally biased region" description="Basic and acidic residues" evidence="2">
    <location>
        <begin position="8"/>
        <end position="22"/>
    </location>
</feature>
<organism evidence="4 5">
    <name type="scientific">Acropora cervicornis</name>
    <name type="common">Staghorn coral</name>
    <dbReference type="NCBI Taxonomy" id="6130"/>
    <lineage>
        <taxon>Eukaryota</taxon>
        <taxon>Metazoa</taxon>
        <taxon>Cnidaria</taxon>
        <taxon>Anthozoa</taxon>
        <taxon>Hexacorallia</taxon>
        <taxon>Scleractinia</taxon>
        <taxon>Astrocoeniina</taxon>
        <taxon>Acroporidae</taxon>
        <taxon>Acropora</taxon>
    </lineage>
</organism>
<dbReference type="EMBL" id="JARQWQ010000098">
    <property type="protein sequence ID" value="KAK2551390.1"/>
    <property type="molecule type" value="Genomic_DNA"/>
</dbReference>
<feature type="binding site" evidence="1">
    <location>
        <position position="94"/>
    </location>
    <ligand>
        <name>ATP</name>
        <dbReference type="ChEBI" id="CHEBI:30616"/>
    </ligand>
</feature>
<dbReference type="GO" id="GO:0004674">
    <property type="term" value="F:protein serine/threonine kinase activity"/>
    <property type="evidence" value="ECO:0007669"/>
    <property type="project" value="TreeGrafter"/>
</dbReference>
<comment type="caution">
    <text evidence="4">The sequence shown here is derived from an EMBL/GenBank/DDBJ whole genome shotgun (WGS) entry which is preliminary data.</text>
</comment>
<evidence type="ECO:0000256" key="1">
    <source>
        <dbReference type="PROSITE-ProRule" id="PRU10141"/>
    </source>
</evidence>
<dbReference type="SUPFAM" id="SSF56112">
    <property type="entry name" value="Protein kinase-like (PK-like)"/>
    <property type="match status" value="1"/>
</dbReference>
<keyword evidence="4" id="KW-0418">Kinase</keyword>
<dbReference type="PANTHER" id="PTHR44329">
    <property type="entry name" value="SERINE/THREONINE-PROTEIN KINASE TNNI3K-RELATED"/>
    <property type="match status" value="1"/>
</dbReference>
<dbReference type="AlphaFoldDB" id="A0AAD9UVR7"/>
<dbReference type="PANTHER" id="PTHR44329:SF214">
    <property type="entry name" value="PROTEIN KINASE DOMAIN-CONTAINING PROTEIN"/>
    <property type="match status" value="1"/>
</dbReference>
<gene>
    <name evidence="4" type="ORF">P5673_027791</name>
</gene>
<dbReference type="Gene3D" id="3.30.200.20">
    <property type="entry name" value="Phosphorylase Kinase, domain 1"/>
    <property type="match status" value="1"/>
</dbReference>
<keyword evidence="4" id="KW-0675">Receptor</keyword>
<dbReference type="Proteomes" id="UP001249851">
    <property type="component" value="Unassembled WGS sequence"/>
</dbReference>